<protein>
    <submittedName>
        <fullName evidence="1">Uncharacterized protein</fullName>
    </submittedName>
</protein>
<sequence>MTTKATTSAPAQPPQSSTIQVSAPLSADDIANQIAAGPIPSYSPLIPLDSNTAQVVVDSFSNLLGKSNNGLEPVSFTKSLGYVLGTLQPGLTFSFAGYPLAGSSQAGQDQNGAAYILSFSQYSINDVVTSSSRSGILTTYNASALEFLLPLEVAIATEWIGMQLLANSSNIVISINTGHTSLVNFNVAISKSSRKRAPGIQPYIINGAAPLIPIFPPAVPNRPLVNETHSGLTDQDFVDVAKRSLFLFIPNFAGFRESATIQTLNSTCQLVTHSTFTSYVSCASAQPACQVPGSFGVALAVDFANRFEVTCKGFIQPTPNVLAKSKTLEFNFNNTANQHIINFQYSVTDITNVTTYAGLPYPVFNDVRARRDLIDITPLNYDGCGSVIAHMKYDICEGNVIGSNVCNGTFTPHLKFPEYDLTQIPGSGYDSQSCKATSVGNGGGQGPVTTLALILGNENSQGQGQNQVKTQSLAVVNEQPNYQVQVATSNSNANEDGVAQRPTVGGVAANSGTSVVVGQGSTGGSPVTVLSNPGIGNPVIATAALQVDNSGSSAIQTAVVPQDSGVSQNQGTGGAVVSQVNLPVIVPSATVVVVVPDAPFVPQVTSMRTSTQTSSFTPTQSASIATETGVGKAIGSTKSNASKLKFMVGLFGLFLFSFY</sequence>
<reference evidence="1 2" key="1">
    <citation type="submission" date="2016-07" db="EMBL/GenBank/DDBJ databases">
        <title>Pervasive Adenine N6-methylation of Active Genes in Fungi.</title>
        <authorList>
            <consortium name="DOE Joint Genome Institute"/>
            <person name="Mondo S.J."/>
            <person name="Dannebaum R.O."/>
            <person name="Kuo R.C."/>
            <person name="Labutti K."/>
            <person name="Haridas S."/>
            <person name="Kuo A."/>
            <person name="Salamov A."/>
            <person name="Ahrendt S.R."/>
            <person name="Lipzen A."/>
            <person name="Sullivan W."/>
            <person name="Andreopoulos W.B."/>
            <person name="Clum A."/>
            <person name="Lindquist E."/>
            <person name="Daum C."/>
            <person name="Ramamoorthy G.K."/>
            <person name="Gryganskyi A."/>
            <person name="Culley D."/>
            <person name="Magnuson J.K."/>
            <person name="James T.Y."/>
            <person name="O'Malley M.A."/>
            <person name="Stajich J.E."/>
            <person name="Spatafora J.W."/>
            <person name="Visel A."/>
            <person name="Grigoriev I.V."/>
        </authorList>
    </citation>
    <scope>NUCLEOTIDE SEQUENCE [LARGE SCALE GENOMIC DNA]</scope>
    <source>
        <strain evidence="1 2">JEL800</strain>
    </source>
</reference>
<accession>A0A1Y2BC90</accession>
<keyword evidence="2" id="KW-1185">Reference proteome</keyword>
<proteinExistence type="predicted"/>
<evidence type="ECO:0000313" key="2">
    <source>
        <dbReference type="Proteomes" id="UP000193642"/>
    </source>
</evidence>
<organism evidence="1 2">
    <name type="scientific">Rhizoclosmatium globosum</name>
    <dbReference type="NCBI Taxonomy" id="329046"/>
    <lineage>
        <taxon>Eukaryota</taxon>
        <taxon>Fungi</taxon>
        <taxon>Fungi incertae sedis</taxon>
        <taxon>Chytridiomycota</taxon>
        <taxon>Chytridiomycota incertae sedis</taxon>
        <taxon>Chytridiomycetes</taxon>
        <taxon>Chytridiales</taxon>
        <taxon>Chytriomycetaceae</taxon>
        <taxon>Rhizoclosmatium</taxon>
    </lineage>
</organism>
<name>A0A1Y2BC90_9FUNG</name>
<dbReference type="EMBL" id="MCGO01000071">
    <property type="protein sequence ID" value="ORY32451.1"/>
    <property type="molecule type" value="Genomic_DNA"/>
</dbReference>
<gene>
    <name evidence="1" type="ORF">BCR33DRAFT_723472</name>
</gene>
<evidence type="ECO:0000313" key="1">
    <source>
        <dbReference type="EMBL" id="ORY32451.1"/>
    </source>
</evidence>
<dbReference type="Proteomes" id="UP000193642">
    <property type="component" value="Unassembled WGS sequence"/>
</dbReference>
<dbReference type="OrthoDB" id="10598408at2759"/>
<dbReference type="AlphaFoldDB" id="A0A1Y2BC90"/>
<comment type="caution">
    <text evidence="1">The sequence shown here is derived from an EMBL/GenBank/DDBJ whole genome shotgun (WGS) entry which is preliminary data.</text>
</comment>